<sequence>MKKIFLCDKLVRDRVQALNQEHNIEGVYRVLALAERSTYAKKKILEEAQEALEDLTHHNTLHALSELSDVVQAAQALLCLNHQEQFNFFSSSILTNFLEQKHPHETELNIAQHLVHQAHILQQSSTLERDLMNICFTTIRLVQALGYTIQDLEKEFTRKQQEKGTFHTWTCLSQITLPQEHPKFLSYTQRYPTLDTV</sequence>
<reference evidence="1 2" key="1">
    <citation type="submission" date="2017-11" db="EMBL/GenBank/DDBJ databases">
        <title>Comparative genomic analysis of Holospora spp., intranuclear symbionts of paramecia.</title>
        <authorList>
            <person name="Garushyants S.K."/>
            <person name="Beliavskaya A."/>
            <person name="Malko D.B."/>
            <person name="Logacheva M.D."/>
            <person name="Rautian M.S."/>
            <person name="Gelfand M.S."/>
        </authorList>
    </citation>
    <scope>NUCLEOTIDE SEQUENCE [LARGE SCALE GENOMIC DNA]</scope>
    <source>
        <strain evidence="2">02AZ16</strain>
    </source>
</reference>
<dbReference type="EMBL" id="PHHC01000080">
    <property type="protein sequence ID" value="PPE03930.1"/>
    <property type="molecule type" value="Genomic_DNA"/>
</dbReference>
<name>A0A2S5R9F2_9PROT</name>
<comment type="caution">
    <text evidence="1">The sequence shown here is derived from an EMBL/GenBank/DDBJ whole genome shotgun (WGS) entry which is preliminary data.</text>
</comment>
<evidence type="ECO:0000313" key="2">
    <source>
        <dbReference type="Proteomes" id="UP000239425"/>
    </source>
</evidence>
<accession>A0A2S5R9F2</accession>
<organism evidence="1 2">
    <name type="scientific">Holospora curviuscula</name>
    <dbReference type="NCBI Taxonomy" id="1082868"/>
    <lineage>
        <taxon>Bacteria</taxon>
        <taxon>Pseudomonadati</taxon>
        <taxon>Pseudomonadota</taxon>
        <taxon>Alphaproteobacteria</taxon>
        <taxon>Holosporales</taxon>
        <taxon>Holosporaceae</taxon>
        <taxon>Holospora</taxon>
    </lineage>
</organism>
<dbReference type="AlphaFoldDB" id="A0A2S5R9F2"/>
<keyword evidence="2" id="KW-1185">Reference proteome</keyword>
<proteinExistence type="predicted"/>
<dbReference type="RefSeq" id="WP_104206748.1">
    <property type="nucleotide sequence ID" value="NZ_PHHC01000080.1"/>
</dbReference>
<protein>
    <submittedName>
        <fullName evidence="1">Uncharacterized protein</fullName>
    </submittedName>
</protein>
<evidence type="ECO:0000313" key="1">
    <source>
        <dbReference type="EMBL" id="PPE03930.1"/>
    </source>
</evidence>
<dbReference type="OrthoDB" id="8478855at2"/>
<dbReference type="Proteomes" id="UP000239425">
    <property type="component" value="Unassembled WGS sequence"/>
</dbReference>
<gene>
    <name evidence="1" type="ORF">HCUR_00711</name>
</gene>